<gene>
    <name evidence="2" type="ORF">QJU78_02305</name>
</gene>
<dbReference type="CDD" id="cd20732">
    <property type="entry name" value="PoNe_FilH_DUF637_VENN-like"/>
    <property type="match status" value="1"/>
</dbReference>
<dbReference type="RefSeq" id="WP_306347986.1">
    <property type="nucleotide sequence ID" value="NZ_JASAWU010000003.1"/>
</dbReference>
<feature type="domain" description="Filamentous haemagglutinin FhaB/tRNA nuclease CdiA-like TPS" evidence="1">
    <location>
        <begin position="92"/>
        <end position="212"/>
    </location>
</feature>
<dbReference type="SMART" id="SM00912">
    <property type="entry name" value="Haemagg_act"/>
    <property type="match status" value="1"/>
</dbReference>
<dbReference type="NCBIfam" id="TIGR01901">
    <property type="entry name" value="adhes_NPXG"/>
    <property type="match status" value="1"/>
</dbReference>
<dbReference type="InterPro" id="IPR012334">
    <property type="entry name" value="Pectin_lyas_fold"/>
</dbReference>
<dbReference type="SUPFAM" id="SSF51126">
    <property type="entry name" value="Pectin lyase-like"/>
    <property type="match status" value="1"/>
</dbReference>
<dbReference type="Pfam" id="PF13018">
    <property type="entry name" value="ESPR"/>
    <property type="match status" value="1"/>
</dbReference>
<evidence type="ECO:0000313" key="3">
    <source>
        <dbReference type="Proteomes" id="UP001230466"/>
    </source>
</evidence>
<dbReference type="EMBL" id="JASAYJ010000003">
    <property type="protein sequence ID" value="MDP8186612.1"/>
    <property type="molecule type" value="Genomic_DNA"/>
</dbReference>
<comment type="caution">
    <text evidence="2">The sequence shown here is derived from an EMBL/GenBank/DDBJ whole genome shotgun (WGS) entry which is preliminary data.</text>
</comment>
<name>A0AAW8CFU0_9PAST</name>
<protein>
    <submittedName>
        <fullName evidence="2">DUF637 domain-containing protein</fullName>
    </submittedName>
</protein>
<reference evidence="2" key="1">
    <citation type="journal article" date="2023" name="Front. Microbiol.">
        <title>Phylogeography and host specificity of Pasteurellaceae pathogenic to sea-farmed fish in the north-east Atlantic.</title>
        <authorList>
            <person name="Gulla S."/>
            <person name="Colquhoun D.J."/>
            <person name="Olsen A.B."/>
            <person name="Spilsberg B."/>
            <person name="Lagesen K."/>
            <person name="Aakesson C.P."/>
            <person name="Strom S."/>
            <person name="Manji F."/>
            <person name="Birkbeck T.H."/>
            <person name="Nilsen H.K."/>
        </authorList>
    </citation>
    <scope>NUCLEOTIDE SEQUENCE</scope>
    <source>
        <strain evidence="2">VIB1234</strain>
    </source>
</reference>
<dbReference type="Gene3D" id="2.160.20.10">
    <property type="entry name" value="Single-stranded right-handed beta-helix, Pectin lyase-like"/>
    <property type="match status" value="1"/>
</dbReference>
<dbReference type="InterPro" id="IPR024973">
    <property type="entry name" value="ESPR"/>
</dbReference>
<sequence length="2101" mass="225336">MNKQCYRVIFNKARGMLMVVGEIAKNHSKSREHKQQNSKKIDNKIPSYSKLALAILCSQILTIQQVLATNTQINNTANNIPKNQRALLLKANNGTPIVNIRTPNSKGLSHNSYNQFNIGDNGVVLNNSIGGANTHLAGNIKGNQYLAKGTASTILNEVRSTSPSQLAGNIEIGGQKADVIIANPAGLQVNGLGFINANRATLTTGNAKILNGEIDTINVDKGKVSFNNNKNGYALGGKAEENANYVDVIAKAIEVNGKMNSKHSINLISGTNNVSYDLLTTTDKTNTEKQKSANIAIDVTALGGIYANSITLVGNENGVGVRNAGNISAGSRVVLNSSGKIENIGTIETSSKDTGYIGIEAKEIEHKGTINSYGMISSYGMIDIKAETDIVLEKGRIKSKQPEKNNHIRNNVYLNAGRNITINNKGGIVSNSDLLINANKNITMVNQGVAASKHITNIHSDNNLLLNNALVRGNNLYIDSGNNKNKSVTVIHNSIVKAKENMNIGSQGGVIIDNKDNKVIAKNIIIQGNKSAQIKNTKNIEVGNSFLLKGNKATVSNSHITAKNGIQVIGEKQQATLENSTLNSDNGAVVAISQKNNLNIDKVNINANSTILAADKDINVTNSDLKTDSTIINANKNINLDKVIINNKDSKSVGNINLSTQGETTITHSTMSSTGVIGINGVKNVTIADANLAHTPTNKGINADIIISSQKGTLHLKGISGKEGVGSEKVVNLTTIGDVNLSGKEVVIEGANISSHNKGTNITATDGSVKLKGVKSSFKDKVSQHKINALNEYIENMKPSTVYVPNGMESFIFVTYKSLNQISSELEQYKNHNSVNVSNLKNRFPILRFFNQVVNSSNFNFSKEQMILLEDYKKVFSLLTEKSNYSTLSKNEFDLLKNSLKNLPKPPNFERFTRYKLANNKYNNLKTDFENILNISKNTSTGEEHKEVNIKATNDVNIVTKEGGILLEGSDITSNKGGINIIADGNLATGETIRVTALADLYHRGDASNGKITGSNYMLHQLVNQAKLTANKDINIAGKGNKKLGGINNAVIINSANINAKDNVNIASITGDTLLESSQISFMDGSQHTSTSHSWLGLKKKRKTTTKTKENSYAITSNIKAKNINLKSDGDIRVYGSKFEANNNGKINISAGKGLYLYAIENRENSTEDVTKKSSFLGIRYNKDHTNDARDVIEQLPAKLIGEKAYTKSGHNTLLQGTIFETLKPADIKVGVGKYADKDAKLILQPIIKQITNVHTQEKSNIVWQKQVNSGNVTTTAQMPKFTHTPTITTANGIDITVPISISVKDNEAVKKQLLTQQELGKLAIELSKQPGYEYLKELDKKHKINWKQVELIQRSWNYKQEGLTGPAAAIIAIAVTVATGGAGAGIGASLLGTTTVLGSAVANAAFASLASQASISLINNKGDITRTLKDLGHSETVRGMATAALTAGIGEKLNITSIGDGFAGDLANGVATGVSNALVDAAINGTDLEDALKNSLRAALVNVVSAKVFTKVVKPIDADDFASNLAHKLVAGGVGCLSAKGNKQSCEAGALGAVVGEMVADYMVKPSQKYIVLKDGSVLSPLTDDEIKYIKNIGKLTAASIALLTNTDVNVASNSAELAIENNGLCGGACIAGIIAAGSYIFYSGDGDPIEGLEQIGKGDDPLSKAMAAGVSSAIELSAKYYPEKTKIVLDILEYADSAIDATITYLDENTGKHISTRWNEMPEKVRNRIKGGTSVVGIFIPAPSIKMLKNLRLKKIGKVDLDIVKNNMVCSGISCFVAGTPIHTINGIKPIEEIGIGELVWSREEFGDNYAYKPVIVTKATENQPIYAVKVKHNNGLEETFNTTEEHPFFIDGQGWRKASILESGMRMLDKEGKATATIISQEKLDKTDTVYNFEVQEFHTYHIGEIGLWVHNADCCKITEVGDKIKSNTPAEATISGYISGKKLNIFGNQIKKSELSPTQQNIIDDIIKNGDITGKKTEALTSSILKDANLKELAGSKYGGNKGFDHVVKDSNGNVTIILDSKQLKNGGASKVGTSKPGNQLSDAHIRETVRNLPDGPAKNAIEDALESGTLKTAVIGVDKRTGDIKFVPVVVPNKKP</sequence>
<evidence type="ECO:0000259" key="1">
    <source>
        <dbReference type="SMART" id="SM00912"/>
    </source>
</evidence>
<dbReference type="CDD" id="cd00081">
    <property type="entry name" value="Hint"/>
    <property type="match status" value="1"/>
</dbReference>
<dbReference type="Pfam" id="PF05860">
    <property type="entry name" value="TPS"/>
    <property type="match status" value="1"/>
</dbReference>
<organism evidence="2 3">
    <name type="scientific">Pasteurella atlantica</name>
    <dbReference type="NCBI Taxonomy" id="2827233"/>
    <lineage>
        <taxon>Bacteria</taxon>
        <taxon>Pseudomonadati</taxon>
        <taxon>Pseudomonadota</taxon>
        <taxon>Gammaproteobacteria</taxon>
        <taxon>Pasteurellales</taxon>
        <taxon>Pasteurellaceae</taxon>
        <taxon>Pasteurella</taxon>
    </lineage>
</organism>
<dbReference type="InterPro" id="IPR011050">
    <property type="entry name" value="Pectin_lyase_fold/virulence"/>
</dbReference>
<dbReference type="Pfam" id="PF07591">
    <property type="entry name" value="PT-HINT"/>
    <property type="match status" value="1"/>
</dbReference>
<dbReference type="InterPro" id="IPR036844">
    <property type="entry name" value="Hint_dom_sf"/>
</dbReference>
<evidence type="ECO:0000313" key="2">
    <source>
        <dbReference type="EMBL" id="MDP8186612.1"/>
    </source>
</evidence>
<dbReference type="Pfam" id="PF04830">
    <property type="entry name" value="DUF637"/>
    <property type="match status" value="1"/>
</dbReference>
<dbReference type="GO" id="GO:0003824">
    <property type="term" value="F:catalytic activity"/>
    <property type="evidence" value="ECO:0007669"/>
    <property type="project" value="UniProtKB-ARBA"/>
</dbReference>
<dbReference type="Gene3D" id="2.170.16.10">
    <property type="entry name" value="Hedgehog/Intein (Hint) domain"/>
    <property type="match status" value="1"/>
</dbReference>
<dbReference type="InterPro" id="IPR008638">
    <property type="entry name" value="FhaB/CdiA-like_TPS"/>
</dbReference>
<dbReference type="Proteomes" id="UP001230466">
    <property type="component" value="Unassembled WGS sequence"/>
</dbReference>
<proteinExistence type="predicted"/>
<dbReference type="SUPFAM" id="SSF51294">
    <property type="entry name" value="Hedgehog/intein (Hint) domain"/>
    <property type="match status" value="1"/>
</dbReference>
<dbReference type="InterPro" id="IPR006915">
    <property type="entry name" value="DUF637_hemagglutn_put"/>
</dbReference>
<accession>A0AAW8CFU0</accession>